<dbReference type="SMART" id="SM00257">
    <property type="entry name" value="LysM"/>
    <property type="match status" value="1"/>
</dbReference>
<protein>
    <recommendedName>
        <fullName evidence="1">LysM domain-containing protein</fullName>
    </recommendedName>
</protein>
<comment type="caution">
    <text evidence="2">The sequence shown here is derived from an EMBL/GenBank/DDBJ whole genome shotgun (WGS) entry which is preliminary data.</text>
</comment>
<dbReference type="EMBL" id="JASPKZ010001622">
    <property type="protein sequence ID" value="KAJ9597227.1"/>
    <property type="molecule type" value="Genomic_DNA"/>
</dbReference>
<dbReference type="Proteomes" id="UP001233999">
    <property type="component" value="Unassembled WGS sequence"/>
</dbReference>
<name>A0AAD8AF84_DIPPU</name>
<dbReference type="Pfam" id="PF01476">
    <property type="entry name" value="LysM"/>
    <property type="match status" value="1"/>
</dbReference>
<organism evidence="2 3">
    <name type="scientific">Diploptera punctata</name>
    <name type="common">Pacific beetle cockroach</name>
    <dbReference type="NCBI Taxonomy" id="6984"/>
    <lineage>
        <taxon>Eukaryota</taxon>
        <taxon>Metazoa</taxon>
        <taxon>Ecdysozoa</taxon>
        <taxon>Arthropoda</taxon>
        <taxon>Hexapoda</taxon>
        <taxon>Insecta</taxon>
        <taxon>Pterygota</taxon>
        <taxon>Neoptera</taxon>
        <taxon>Polyneoptera</taxon>
        <taxon>Dictyoptera</taxon>
        <taxon>Blattodea</taxon>
        <taxon>Blaberoidea</taxon>
        <taxon>Blaberidae</taxon>
        <taxon>Diplopterinae</taxon>
        <taxon>Diploptera</taxon>
    </lineage>
</organism>
<evidence type="ECO:0000259" key="1">
    <source>
        <dbReference type="PROSITE" id="PS51782"/>
    </source>
</evidence>
<reference evidence="2" key="1">
    <citation type="journal article" date="2023" name="IScience">
        <title>Live-bearing cockroach genome reveals convergent evolutionary mechanisms linked to viviparity in insects and beyond.</title>
        <authorList>
            <person name="Fouks B."/>
            <person name="Harrison M.C."/>
            <person name="Mikhailova A.A."/>
            <person name="Marchal E."/>
            <person name="English S."/>
            <person name="Carruthers M."/>
            <person name="Jennings E.C."/>
            <person name="Chiamaka E.L."/>
            <person name="Frigard R.A."/>
            <person name="Pippel M."/>
            <person name="Attardo G.M."/>
            <person name="Benoit J.B."/>
            <person name="Bornberg-Bauer E."/>
            <person name="Tobe S.S."/>
        </authorList>
    </citation>
    <scope>NUCLEOTIDE SEQUENCE</scope>
    <source>
        <strain evidence="2">Stay&amp;Tobe</strain>
    </source>
</reference>
<sequence>MAEGQREERRSIRESAKSLKKYGSTCNHFKRQDHFIKHAVVEGETLQGIALKYGVTMEQLRRVNRLWASDSLFLRESLMIPVSKPDVAMSPTDLLDEDIRTPSIAGSTSNSDSEERSITDILVKIDSSIATTKTQVKKSLGNSEFVDKSDVMGNVRKKAATSRMRQHQSAHNDVPHPVVMTQSRIVRSSLQRLEKEQDEMFEL</sequence>
<dbReference type="InterPro" id="IPR018392">
    <property type="entry name" value="LysM"/>
</dbReference>
<evidence type="ECO:0000313" key="3">
    <source>
        <dbReference type="Proteomes" id="UP001233999"/>
    </source>
</evidence>
<dbReference type="CDD" id="cd00118">
    <property type="entry name" value="LysM"/>
    <property type="match status" value="1"/>
</dbReference>
<dbReference type="InterPro" id="IPR036779">
    <property type="entry name" value="LysM_dom_sf"/>
</dbReference>
<keyword evidence="3" id="KW-1185">Reference proteome</keyword>
<dbReference type="PROSITE" id="PS51782">
    <property type="entry name" value="LYSM"/>
    <property type="match status" value="1"/>
</dbReference>
<dbReference type="PANTHER" id="PTHR20932:SF8">
    <property type="entry name" value="LD22649P"/>
    <property type="match status" value="1"/>
</dbReference>
<proteinExistence type="predicted"/>
<feature type="domain" description="LysM" evidence="1">
    <location>
        <begin position="36"/>
        <end position="80"/>
    </location>
</feature>
<accession>A0AAD8AF84</accession>
<evidence type="ECO:0000313" key="2">
    <source>
        <dbReference type="EMBL" id="KAJ9597227.1"/>
    </source>
</evidence>
<dbReference type="SUPFAM" id="SSF54106">
    <property type="entry name" value="LysM domain"/>
    <property type="match status" value="1"/>
</dbReference>
<reference evidence="2" key="2">
    <citation type="submission" date="2023-05" db="EMBL/GenBank/DDBJ databases">
        <authorList>
            <person name="Fouks B."/>
        </authorList>
    </citation>
    <scope>NUCLEOTIDE SEQUENCE</scope>
    <source>
        <strain evidence="2">Stay&amp;Tobe</strain>
        <tissue evidence="2">Testes</tissue>
    </source>
</reference>
<dbReference type="AlphaFoldDB" id="A0AAD8AF84"/>
<dbReference type="PANTHER" id="PTHR20932">
    <property type="entry name" value="LYSM AND PUTATIVE PEPTIDOGLYCAN-BINDING DOMAIN-CONTAINING PROTEIN"/>
    <property type="match status" value="1"/>
</dbReference>
<dbReference type="Gene3D" id="3.10.350.10">
    <property type="entry name" value="LysM domain"/>
    <property type="match status" value="1"/>
</dbReference>
<dbReference type="InterPro" id="IPR045030">
    <property type="entry name" value="LYSM1-4"/>
</dbReference>
<gene>
    <name evidence="2" type="ORF">L9F63_011901</name>
</gene>